<feature type="compositionally biased region" description="Polar residues" evidence="6">
    <location>
        <begin position="507"/>
        <end position="538"/>
    </location>
</feature>
<evidence type="ECO:0000256" key="5">
    <source>
        <dbReference type="PROSITE-ProRule" id="PRU00288"/>
    </source>
</evidence>
<proteinExistence type="predicted"/>
<dbReference type="AlphaFoldDB" id="A7UTS6"/>
<keyword evidence="4" id="KW-0862">Zinc</keyword>
<dbReference type="GO" id="GO:0005096">
    <property type="term" value="F:GTPase activator activity"/>
    <property type="evidence" value="ECO:0007669"/>
    <property type="project" value="UniProtKB-KW"/>
</dbReference>
<dbReference type="InParanoid" id="A7UTS6"/>
<feature type="compositionally biased region" description="Low complexity" evidence="6">
    <location>
        <begin position="461"/>
        <end position="487"/>
    </location>
</feature>
<dbReference type="SMART" id="SM00105">
    <property type="entry name" value="ArfGap"/>
    <property type="match status" value="1"/>
</dbReference>
<dbReference type="PRINTS" id="PR00405">
    <property type="entry name" value="REVINTRACTNG"/>
</dbReference>
<dbReference type="SUPFAM" id="SSF57863">
    <property type="entry name" value="ArfGap/RecO-like zinc finger"/>
    <property type="match status" value="1"/>
</dbReference>
<dbReference type="CDD" id="cd08831">
    <property type="entry name" value="ArfGap_ArfGap2_3_like"/>
    <property type="match status" value="1"/>
</dbReference>
<organism evidence="8">
    <name type="scientific">Anopheles gambiae</name>
    <name type="common">African malaria mosquito</name>
    <dbReference type="NCBI Taxonomy" id="7165"/>
    <lineage>
        <taxon>Eukaryota</taxon>
        <taxon>Metazoa</taxon>
        <taxon>Ecdysozoa</taxon>
        <taxon>Arthropoda</taxon>
        <taxon>Hexapoda</taxon>
        <taxon>Insecta</taxon>
        <taxon>Pterygota</taxon>
        <taxon>Neoptera</taxon>
        <taxon>Endopterygota</taxon>
        <taxon>Diptera</taxon>
        <taxon>Nematocera</taxon>
        <taxon>Culicoidea</taxon>
        <taxon>Culicidae</taxon>
        <taxon>Anophelinae</taxon>
        <taxon>Anopheles</taxon>
    </lineage>
</organism>
<keyword evidence="3 5" id="KW-0863">Zinc-finger</keyword>
<keyword evidence="1" id="KW-0343">GTPase activation</keyword>
<reference evidence="8" key="4">
    <citation type="journal article" date="2007" name="Genome Biol.">
        <title>Update of the Anopheles gambiae PEST genome assembly.</title>
        <authorList>
            <person name="Sharakhova M.V."/>
            <person name="Hammond M.P."/>
            <person name="Lobo N.F."/>
            <person name="Krzywinski J."/>
            <person name="Unger M.F."/>
            <person name="Hillenmeyer M.E."/>
            <person name="Bruggner R.V."/>
            <person name="Birney E."/>
            <person name="Collins F.H."/>
        </authorList>
    </citation>
    <scope>NUCLEOTIDE SEQUENCE</scope>
    <source>
        <strain evidence="8">PEST</strain>
    </source>
</reference>
<dbReference type="InterPro" id="IPR037278">
    <property type="entry name" value="ARFGAP/RecO"/>
</dbReference>
<feature type="compositionally biased region" description="Gly residues" evidence="6">
    <location>
        <begin position="363"/>
        <end position="383"/>
    </location>
</feature>
<accession>A7UTS6</accession>
<name>A7UTS6_ANOGA</name>
<evidence type="ECO:0000259" key="7">
    <source>
        <dbReference type="PROSITE" id="PS50115"/>
    </source>
</evidence>
<dbReference type="eggNOG" id="KOG0706">
    <property type="taxonomic scope" value="Eukaryota"/>
</dbReference>
<reference evidence="8" key="3">
    <citation type="journal article" date="2004" name="Trends Parasitol.">
        <title>The Anopheles gambiae genome: an update.</title>
        <authorList>
            <person name="Mongin E."/>
            <person name="Louis C."/>
            <person name="Holt R.A."/>
            <person name="Birney E."/>
            <person name="Collins F.H."/>
        </authorList>
    </citation>
    <scope>NUCLEOTIDE SEQUENCE</scope>
    <source>
        <strain evidence="8">PEST</strain>
    </source>
</reference>
<dbReference type="InterPro" id="IPR038508">
    <property type="entry name" value="ArfGAP_dom_sf"/>
</dbReference>
<dbReference type="Gene3D" id="1.10.220.150">
    <property type="entry name" value="Arf GTPase activating protein"/>
    <property type="match status" value="1"/>
</dbReference>
<dbReference type="PANTHER" id="PTHR45686">
    <property type="entry name" value="ADP-RIBOSYLATION FACTOR GTPASE ACTIVATING PROTEIN 3, ISOFORM H-RELATED"/>
    <property type="match status" value="1"/>
</dbReference>
<sequence length="637" mass="68039">MAGGSSPSKEDIDAIFHRLRSQATNKTCFDCGAKNPTWSTVTYGVFICIDCSAVHRNLGVHLTFVRSTNLDTNWTWLQIRQMQVGGNANAAQFFRQHNCNTTDAQQKYNSRAAQLYKDKLLNKAQQSLQLYGTTLHIDNAHDLNTTASEKKEMDFFADCDNFDNDTATVERNNNPSSGPKVDAELENIPKLASLSATVDPTAGPRVDFLTSEVPVEPVKSTIGVRKIQPKKGGLGAKKGGLGATRVKTNFAEIEERANMADKLKLAPAPEKPITEEEKAETLASVRLAYQDLSIKQHREEEKLKAIDPNKAKQIERLGMGFGRAAGVSHSALTDMKTLTPEEATRSSAASLSKALYDRDDSSSGGGGGGSGGGGGGSGSGGGGSGGNDFFDDYSIIYGFSGSGKGADMSEATQMGFDTLEPIDSKRPTVKTMFSPAGGSLKGGSSSISDQPTYSRGGGSSSGSNYNNNNNNSSSSSSNNNSSSRRNGQPQPVDSSDVAQKKFGSAKGISSDQFFGDEQSSYERSANLSKFQGSTSISSADYFGHGSSSMGSGGSRSGRLSAPRVDSGGGRWSFSFAIMPFHSFSCPRRRRWRRTARSGTAVQWARFGGREGKRPAGRYEGGRTSQFPRQRCDELDSG</sequence>
<feature type="region of interest" description="Disordered" evidence="6">
    <location>
        <begin position="420"/>
        <end position="565"/>
    </location>
</feature>
<dbReference type="FunCoup" id="A7UTS6">
    <property type="interactions" value="1883"/>
</dbReference>
<dbReference type="PANTHER" id="PTHR45686:SF4">
    <property type="entry name" value="ADP-RIBOSYLATION FACTOR GTPASE ACTIVATING PROTEIN 3, ISOFORM H"/>
    <property type="match status" value="1"/>
</dbReference>
<dbReference type="EMBL" id="AAAB01008960">
    <property type="protein sequence ID" value="EDO63699.1"/>
    <property type="molecule type" value="Genomic_DNA"/>
</dbReference>
<evidence type="ECO:0000256" key="1">
    <source>
        <dbReference type="ARBA" id="ARBA00022468"/>
    </source>
</evidence>
<evidence type="ECO:0000256" key="2">
    <source>
        <dbReference type="ARBA" id="ARBA00022723"/>
    </source>
</evidence>
<reference evidence="8" key="5">
    <citation type="submission" date="2011-05" db="EMBL/GenBank/DDBJ databases">
        <authorList>
            <consortium name="VectorBase"/>
        </authorList>
    </citation>
    <scope>NUCLEOTIDE SEQUENCE</scope>
    <source>
        <strain evidence="8">PEST</strain>
    </source>
</reference>
<reference evidence="8" key="2">
    <citation type="submission" date="2002-03" db="EMBL/GenBank/DDBJ databases">
        <authorList>
            <consortium name="The Anopheles Genome Sequencing Consortium"/>
        </authorList>
    </citation>
    <scope>NUCLEOTIDE SEQUENCE</scope>
    <source>
        <strain evidence="8">PEST</strain>
    </source>
</reference>
<feature type="region of interest" description="Disordered" evidence="6">
    <location>
        <begin position="337"/>
        <end position="383"/>
    </location>
</feature>
<feature type="region of interest" description="Disordered" evidence="6">
    <location>
        <begin position="594"/>
        <end position="637"/>
    </location>
</feature>
<dbReference type="Pfam" id="PF01412">
    <property type="entry name" value="ArfGap"/>
    <property type="match status" value="1"/>
</dbReference>
<dbReference type="PROSITE" id="PS50115">
    <property type="entry name" value="ARFGAP"/>
    <property type="match status" value="1"/>
</dbReference>
<evidence type="ECO:0000256" key="6">
    <source>
        <dbReference type="SAM" id="MobiDB-lite"/>
    </source>
</evidence>
<gene>
    <name evidence="8" type="ORF">AgaP_AGAP005609</name>
</gene>
<dbReference type="VEuPathDB" id="VectorBase:AGAMI1_003397"/>
<protein>
    <submittedName>
        <fullName evidence="8">AGAP005609-PA</fullName>
    </submittedName>
</protein>
<dbReference type="STRING" id="7165.A7UTS6"/>
<reference evidence="8" key="1">
    <citation type="journal article" date="2002" name="Science">
        <title>The genome sequence of the malaria mosquito Anopheles gambiae.</title>
        <authorList>
            <person name="Holt R.A."/>
            <person name="Subramanian G.M."/>
            <person name="Halpern A."/>
            <person name="Sutton G.G."/>
            <person name="Charlab R."/>
            <person name="Nusskern D.R."/>
            <person name="Wincker P."/>
            <person name="Clark A.G."/>
            <person name="Ribeiro J.M."/>
            <person name="Wides R."/>
            <person name="Salzberg S.L."/>
            <person name="Loftus B."/>
            <person name="Yandell M."/>
            <person name="Majoros W.H."/>
            <person name="Rusch D.B."/>
            <person name="Lai Z."/>
            <person name="Kraft C.L."/>
            <person name="Abril J.F."/>
            <person name="Anthouard V."/>
            <person name="Arensburger P."/>
            <person name="Atkinson P.W."/>
            <person name="Baden H."/>
            <person name="de Berardinis V."/>
            <person name="Baldwin D."/>
            <person name="Benes V."/>
            <person name="Biedler J."/>
            <person name="Blass C."/>
            <person name="Bolanos R."/>
            <person name="Boscus D."/>
            <person name="Barnstead M."/>
            <person name="Cai S."/>
            <person name="Center A."/>
            <person name="Chaturverdi K."/>
            <person name="Christophides G.K."/>
            <person name="Chrystal M.A."/>
            <person name="Clamp M."/>
            <person name="Cravchik A."/>
            <person name="Curwen V."/>
            <person name="Dana A."/>
            <person name="Delcher A."/>
            <person name="Dew I."/>
            <person name="Evans C.A."/>
            <person name="Flanigan M."/>
            <person name="Grundschober-Freimoser A."/>
            <person name="Friedli L."/>
            <person name="Gu Z."/>
            <person name="Guan P."/>
            <person name="Guigo R."/>
            <person name="Hillenmeyer M.E."/>
            <person name="Hladun S.L."/>
            <person name="Hogan J.R."/>
            <person name="Hong Y.S."/>
            <person name="Hoover J."/>
            <person name="Jaillon O."/>
            <person name="Ke Z."/>
            <person name="Kodira C."/>
            <person name="Kokoza E."/>
            <person name="Koutsos A."/>
            <person name="Letunic I."/>
            <person name="Levitsky A."/>
            <person name="Liang Y."/>
            <person name="Lin J.J."/>
            <person name="Lobo N.F."/>
            <person name="Lopez J.R."/>
            <person name="Malek J.A."/>
            <person name="McIntosh T.C."/>
            <person name="Meister S."/>
            <person name="Miller J."/>
            <person name="Mobarry C."/>
            <person name="Mongin E."/>
            <person name="Murphy S.D."/>
            <person name="O'Brochta D.A."/>
            <person name="Pfannkoch C."/>
            <person name="Qi R."/>
            <person name="Regier M.A."/>
            <person name="Remington K."/>
            <person name="Shao H."/>
            <person name="Sharakhova M.V."/>
            <person name="Sitter C.D."/>
            <person name="Shetty J."/>
            <person name="Smith T.J."/>
            <person name="Strong R."/>
            <person name="Sun J."/>
            <person name="Thomasova D."/>
            <person name="Ton L.Q."/>
            <person name="Topalis P."/>
            <person name="Tu Z."/>
            <person name="Unger M.F."/>
            <person name="Walenz B."/>
            <person name="Wang A."/>
            <person name="Wang J."/>
            <person name="Wang M."/>
            <person name="Wang X."/>
            <person name="Woodford K.J."/>
            <person name="Wortman J.R."/>
            <person name="Wu M."/>
            <person name="Yao A."/>
            <person name="Zdobnov E.M."/>
            <person name="Zhang H."/>
            <person name="Zhao Q."/>
            <person name="Zhao S."/>
            <person name="Zhu S.C."/>
            <person name="Zhimulev I."/>
            <person name="Coluzzi M."/>
            <person name="della Torre A."/>
            <person name="Roth C.W."/>
            <person name="Louis C."/>
            <person name="Kalush F."/>
            <person name="Mural R.J."/>
            <person name="Myers E.W."/>
            <person name="Adams M.D."/>
            <person name="Smith H.O."/>
            <person name="Broder S."/>
            <person name="Gardner M.J."/>
            <person name="Fraser C.M."/>
            <person name="Birney E."/>
            <person name="Bork P."/>
            <person name="Brey P.T."/>
            <person name="Venter J.C."/>
            <person name="Weissenbach J."/>
            <person name="Kafatos F.C."/>
            <person name="Collins F.H."/>
            <person name="Hoffman S.L."/>
        </authorList>
    </citation>
    <scope>NUCLEOTIDE SEQUENCE [LARGE SCALE GENOMIC DNA]</scope>
    <source>
        <strain evidence="8">PEST</strain>
    </source>
</reference>
<keyword evidence="2" id="KW-0479">Metal-binding</keyword>
<dbReference type="PhylomeDB" id="A7UTS6"/>
<evidence type="ECO:0000256" key="3">
    <source>
        <dbReference type="ARBA" id="ARBA00022771"/>
    </source>
</evidence>
<dbReference type="VEuPathDB" id="VectorBase:AGAP005609"/>
<feature type="domain" description="Arf-GAP" evidence="7">
    <location>
        <begin position="13"/>
        <end position="129"/>
    </location>
</feature>
<dbReference type="InterPro" id="IPR001164">
    <property type="entry name" value="ArfGAP_dom"/>
</dbReference>
<dbReference type="GO" id="GO:0008270">
    <property type="term" value="F:zinc ion binding"/>
    <property type="evidence" value="ECO:0007669"/>
    <property type="project" value="UniProtKB-KW"/>
</dbReference>
<comment type="caution">
    <text evidence="8">The sequence shown here is derived from an EMBL/GenBank/DDBJ whole genome shotgun (WGS) entry which is preliminary data.</text>
</comment>
<feature type="compositionally biased region" description="Low complexity" evidence="6">
    <location>
        <begin position="434"/>
        <end position="448"/>
    </location>
</feature>
<evidence type="ECO:0000313" key="8">
    <source>
        <dbReference type="EMBL" id="EDO63699.1"/>
    </source>
</evidence>
<dbReference type="FunFam" id="1.10.220.150:FF:000004">
    <property type="entry name" value="Putative ADP-ribosylation factor GTPase-activating protein 2"/>
    <property type="match status" value="1"/>
</dbReference>
<evidence type="ECO:0000256" key="4">
    <source>
        <dbReference type="ARBA" id="ARBA00022833"/>
    </source>
</evidence>
<feature type="compositionally biased region" description="Polar residues" evidence="6">
    <location>
        <begin position="488"/>
        <end position="497"/>
    </location>
</feature>
<dbReference type="PaxDb" id="7165-AGAP005609-PA"/>